<dbReference type="AlphaFoldDB" id="A0A914N054"/>
<keyword evidence="1" id="KW-1185">Reference proteome</keyword>
<protein>
    <submittedName>
        <fullName evidence="2">Candidate secreted effector</fullName>
    </submittedName>
</protein>
<name>A0A914N054_MELIC</name>
<dbReference type="Proteomes" id="UP000887563">
    <property type="component" value="Unplaced"/>
</dbReference>
<proteinExistence type="predicted"/>
<reference evidence="2" key="1">
    <citation type="submission" date="2022-11" db="UniProtKB">
        <authorList>
            <consortium name="WormBaseParasite"/>
        </authorList>
    </citation>
    <scope>IDENTIFICATION</scope>
</reference>
<sequence>MVLITLINHLQQCHPLPLLQQLYFTMKIQKKHQKQQQLLILPQFNYLMDLLFGLTN</sequence>
<evidence type="ECO:0000313" key="2">
    <source>
        <dbReference type="WBParaSite" id="Minc3s02889g31966"/>
    </source>
</evidence>
<dbReference type="WBParaSite" id="Minc3s02889g31966">
    <property type="protein sequence ID" value="Minc3s02889g31966"/>
    <property type="gene ID" value="Minc3s02889g31966"/>
</dbReference>
<organism evidence="1 2">
    <name type="scientific">Meloidogyne incognita</name>
    <name type="common">Southern root-knot nematode worm</name>
    <name type="synonym">Oxyuris incognita</name>
    <dbReference type="NCBI Taxonomy" id="6306"/>
    <lineage>
        <taxon>Eukaryota</taxon>
        <taxon>Metazoa</taxon>
        <taxon>Ecdysozoa</taxon>
        <taxon>Nematoda</taxon>
        <taxon>Chromadorea</taxon>
        <taxon>Rhabditida</taxon>
        <taxon>Tylenchina</taxon>
        <taxon>Tylenchomorpha</taxon>
        <taxon>Tylenchoidea</taxon>
        <taxon>Meloidogynidae</taxon>
        <taxon>Meloidogyninae</taxon>
        <taxon>Meloidogyne</taxon>
        <taxon>Meloidogyne incognita group</taxon>
    </lineage>
</organism>
<accession>A0A914N054</accession>
<evidence type="ECO:0000313" key="1">
    <source>
        <dbReference type="Proteomes" id="UP000887563"/>
    </source>
</evidence>